<feature type="compositionally biased region" description="Basic and acidic residues" evidence="1">
    <location>
        <begin position="89"/>
        <end position="105"/>
    </location>
</feature>
<dbReference type="Proteomes" id="UP001176940">
    <property type="component" value="Unassembled WGS sequence"/>
</dbReference>
<evidence type="ECO:0000256" key="1">
    <source>
        <dbReference type="SAM" id="MobiDB-lite"/>
    </source>
</evidence>
<evidence type="ECO:0000313" key="3">
    <source>
        <dbReference type="Proteomes" id="UP001176940"/>
    </source>
</evidence>
<evidence type="ECO:0000313" key="2">
    <source>
        <dbReference type="EMBL" id="CAJ0957850.1"/>
    </source>
</evidence>
<sequence length="758" mass="81682">KATEDWPALCSALICRDRKWVGGDRKWLGGASPALRAVSEASGRRLQLRGGEALPSPTWSRSGARGKRADRLPPGATTGLSGAAGEGGDTVRRRAPPDVAPHSRDGAGCPSLPSAPTGVRTRTGEEMPATLRRVRRPALPRRLREAPSPPTAEGSGTDSGAERGLCPPIGAGPNDGPQGAGAPEGLGAKWEESAIYDKGQLRMGVALWRRFIDDVILIWEGSRADLDSFICGLNINNFGLEFTPTISDSTINFLDLTIFIEDGHLRTKCYRKEVDSNSFIHTRSCHLPYKRHLCTPSNSLTPNSTMVKTKELSKDTRNKIVALHQAGKTESAIGNQLGVKKSTTSLKASVSGDERYMDLQLDSVQDLLVPFSFSSTRFSEIKGISTFPVRHLTRDISHGAIIWTFPVIRPFPLSVVNSVAKLPPVVESGTSAGSVYELPLVDESGTAASEFPSSACNIGFSCLLEALRRRVSTSVPEPGFVIALKSGKFHPGADVDEPPKCFQLSVKYRNKNALTTVLVFPNAHDTYPTHTPTTTQTLIHAQDTTHIDTTQHPLNVILRSTTGIHHPNAPHANTYTAHGHPGPPVVNTRTTYYLNQQHNPPPQRQQTLSVHHYPSSPHLPPTHYTTGPSYERPPSGKSWEDGKRRRDKDQLPDGHTPEDSAQCPVSSPQVSSLLPCRSPVSFPSSGLQSPSPCRSPVSSLQVSSLLPLFRSPVPTAGLQSPSPLQSPVSSPAGLQSPLLVSSLLPLFRSPVSSPAAIW</sequence>
<feature type="non-terminal residue" evidence="2">
    <location>
        <position position="758"/>
    </location>
</feature>
<protein>
    <submittedName>
        <fullName evidence="2">Uncharacterized protein</fullName>
    </submittedName>
</protein>
<dbReference type="PANTHER" id="PTHR21301">
    <property type="entry name" value="REVERSE TRANSCRIPTASE"/>
    <property type="match status" value="1"/>
</dbReference>
<feature type="region of interest" description="Disordered" evidence="1">
    <location>
        <begin position="563"/>
        <end position="670"/>
    </location>
</feature>
<feature type="region of interest" description="Disordered" evidence="1">
    <location>
        <begin position="36"/>
        <end position="185"/>
    </location>
</feature>
<dbReference type="Gene3D" id="1.10.10.10">
    <property type="entry name" value="Winged helix-like DNA-binding domain superfamily/Winged helix DNA-binding domain"/>
    <property type="match status" value="1"/>
</dbReference>
<comment type="caution">
    <text evidence="2">The sequence shown here is derived from an EMBL/GenBank/DDBJ whole genome shotgun (WGS) entry which is preliminary data.</text>
</comment>
<name>A0ABN9M728_9NEOB</name>
<feature type="compositionally biased region" description="Basic residues" evidence="1">
    <location>
        <begin position="132"/>
        <end position="141"/>
    </location>
</feature>
<gene>
    <name evidence="2" type="ORF">RIMI_LOCUS16067421</name>
</gene>
<dbReference type="EMBL" id="CAUEEQ010044180">
    <property type="protein sequence ID" value="CAJ0957850.1"/>
    <property type="molecule type" value="Genomic_DNA"/>
</dbReference>
<accession>A0ABN9M728</accession>
<reference evidence="2" key="1">
    <citation type="submission" date="2023-07" db="EMBL/GenBank/DDBJ databases">
        <authorList>
            <person name="Stuckert A."/>
        </authorList>
    </citation>
    <scope>NUCLEOTIDE SEQUENCE</scope>
</reference>
<keyword evidence="3" id="KW-1185">Reference proteome</keyword>
<proteinExistence type="predicted"/>
<feature type="non-terminal residue" evidence="2">
    <location>
        <position position="1"/>
    </location>
</feature>
<organism evidence="2 3">
    <name type="scientific">Ranitomeya imitator</name>
    <name type="common">mimic poison frog</name>
    <dbReference type="NCBI Taxonomy" id="111125"/>
    <lineage>
        <taxon>Eukaryota</taxon>
        <taxon>Metazoa</taxon>
        <taxon>Chordata</taxon>
        <taxon>Craniata</taxon>
        <taxon>Vertebrata</taxon>
        <taxon>Euteleostomi</taxon>
        <taxon>Amphibia</taxon>
        <taxon>Batrachia</taxon>
        <taxon>Anura</taxon>
        <taxon>Neobatrachia</taxon>
        <taxon>Hyloidea</taxon>
        <taxon>Dendrobatidae</taxon>
        <taxon>Dendrobatinae</taxon>
        <taxon>Ranitomeya</taxon>
    </lineage>
</organism>
<dbReference type="InterPro" id="IPR036388">
    <property type="entry name" value="WH-like_DNA-bd_sf"/>
</dbReference>
<dbReference type="PANTHER" id="PTHR21301:SF12">
    <property type="match status" value="1"/>
</dbReference>
<feature type="compositionally biased region" description="Basic and acidic residues" evidence="1">
    <location>
        <begin position="638"/>
        <end position="658"/>
    </location>
</feature>